<reference evidence="1" key="1">
    <citation type="submission" date="2019-03" db="EMBL/GenBank/DDBJ databases">
        <authorList>
            <person name="Mank J."/>
            <person name="Almeida P."/>
        </authorList>
    </citation>
    <scope>NUCLEOTIDE SEQUENCE</scope>
    <source>
        <strain evidence="1">78183</strain>
    </source>
</reference>
<dbReference type="AlphaFoldDB" id="A0A6N2KQT1"/>
<evidence type="ECO:0000313" key="1">
    <source>
        <dbReference type="EMBL" id="VFU30364.1"/>
    </source>
</evidence>
<proteinExistence type="predicted"/>
<protein>
    <submittedName>
        <fullName evidence="1">Uncharacterized protein</fullName>
    </submittedName>
</protein>
<dbReference type="EMBL" id="CAADRP010000613">
    <property type="protein sequence ID" value="VFU30364.1"/>
    <property type="molecule type" value="Genomic_DNA"/>
</dbReference>
<gene>
    <name evidence="1" type="ORF">SVIM_LOCUS117274</name>
</gene>
<name>A0A6N2KQT1_SALVM</name>
<accession>A0A6N2KQT1</accession>
<sequence>MRSHITRTFALTSRGISSLLAIPCDLLGHALSHHELANRSDLLGHALSHHEQITTFKFCTTKVKLK</sequence>
<organism evidence="1">
    <name type="scientific">Salix viminalis</name>
    <name type="common">Common osier</name>
    <name type="synonym">Basket willow</name>
    <dbReference type="NCBI Taxonomy" id="40686"/>
    <lineage>
        <taxon>Eukaryota</taxon>
        <taxon>Viridiplantae</taxon>
        <taxon>Streptophyta</taxon>
        <taxon>Embryophyta</taxon>
        <taxon>Tracheophyta</taxon>
        <taxon>Spermatophyta</taxon>
        <taxon>Magnoliopsida</taxon>
        <taxon>eudicotyledons</taxon>
        <taxon>Gunneridae</taxon>
        <taxon>Pentapetalae</taxon>
        <taxon>rosids</taxon>
        <taxon>fabids</taxon>
        <taxon>Malpighiales</taxon>
        <taxon>Salicaceae</taxon>
        <taxon>Saliceae</taxon>
        <taxon>Salix</taxon>
    </lineage>
</organism>